<dbReference type="GO" id="GO:0051539">
    <property type="term" value="F:4 iron, 4 sulfur cluster binding"/>
    <property type="evidence" value="ECO:0007669"/>
    <property type="project" value="UniProtKB-KW"/>
</dbReference>
<feature type="domain" description="4Fe-4S ferredoxin-type" evidence="7">
    <location>
        <begin position="316"/>
        <end position="345"/>
    </location>
</feature>
<evidence type="ECO:0000313" key="9">
    <source>
        <dbReference type="Proteomes" id="UP000249377"/>
    </source>
</evidence>
<dbReference type="InterPro" id="IPR050157">
    <property type="entry name" value="PSI_iron-sulfur_center"/>
</dbReference>
<keyword evidence="9" id="KW-1185">Reference proteome</keyword>
<comment type="function">
    <text evidence="1">Ferredoxins are iron-sulfur proteins that transfer electrons in a wide variety of metabolic reactions.</text>
</comment>
<protein>
    <recommendedName>
        <fullName evidence="2">Ferredoxin</fullName>
    </recommendedName>
</protein>
<dbReference type="Proteomes" id="UP000249377">
    <property type="component" value="Unassembled WGS sequence"/>
</dbReference>
<organism evidence="8 9">
    <name type="scientific">Hydrogeniiclostridium mannosilyticum</name>
    <dbReference type="NCBI Taxonomy" id="2764322"/>
    <lineage>
        <taxon>Bacteria</taxon>
        <taxon>Bacillati</taxon>
        <taxon>Bacillota</taxon>
        <taxon>Clostridia</taxon>
        <taxon>Eubacteriales</taxon>
        <taxon>Acutalibacteraceae</taxon>
        <taxon>Hydrogeniiclostridium</taxon>
    </lineage>
</organism>
<dbReference type="SUPFAM" id="SSF54862">
    <property type="entry name" value="4Fe-4S ferredoxins"/>
    <property type="match status" value="1"/>
</dbReference>
<dbReference type="InterPro" id="IPR017900">
    <property type="entry name" value="4Fe4S_Fe_S_CS"/>
</dbReference>
<evidence type="ECO:0000256" key="3">
    <source>
        <dbReference type="ARBA" id="ARBA00022485"/>
    </source>
</evidence>
<gene>
    <name evidence="8" type="ORF">DPQ25_02630</name>
</gene>
<dbReference type="PANTHER" id="PTHR24960:SF76">
    <property type="entry name" value="4FE-4S FERREDOXIN-TYPE DOMAIN-CONTAINING PROTEIN"/>
    <property type="match status" value="1"/>
</dbReference>
<dbReference type="Gene3D" id="3.30.70.20">
    <property type="match status" value="1"/>
</dbReference>
<evidence type="ECO:0000256" key="5">
    <source>
        <dbReference type="ARBA" id="ARBA00023004"/>
    </source>
</evidence>
<dbReference type="InterPro" id="IPR007160">
    <property type="entry name" value="DUF362"/>
</dbReference>
<dbReference type="Pfam" id="PF13237">
    <property type="entry name" value="Fer4_10"/>
    <property type="match status" value="1"/>
</dbReference>
<dbReference type="InterPro" id="IPR017896">
    <property type="entry name" value="4Fe4S_Fe-S-bd"/>
</dbReference>
<keyword evidence="6" id="KW-0411">Iron-sulfur</keyword>
<reference evidence="8 9" key="1">
    <citation type="submission" date="2018-06" db="EMBL/GenBank/DDBJ databases">
        <title>Noncontiguous genome sequence of Ruminococcaceae bacterium ASD2818.</title>
        <authorList>
            <person name="Chaplin A.V."/>
            <person name="Sokolova S.R."/>
            <person name="Kochetkova T.O."/>
            <person name="Goltsov A.Y."/>
            <person name="Trofimov D.Y."/>
            <person name="Efimov B.A."/>
        </authorList>
    </citation>
    <scope>NUCLEOTIDE SEQUENCE [LARGE SCALE GENOMIC DNA]</scope>
    <source>
        <strain evidence="8 9">ASD2818</strain>
    </source>
</reference>
<dbReference type="EMBL" id="QLYR01000001">
    <property type="protein sequence ID" value="RAQ30416.1"/>
    <property type="molecule type" value="Genomic_DNA"/>
</dbReference>
<keyword evidence="4" id="KW-0479">Metal-binding</keyword>
<dbReference type="PANTHER" id="PTHR24960">
    <property type="entry name" value="PHOTOSYSTEM I IRON-SULFUR CENTER-RELATED"/>
    <property type="match status" value="1"/>
</dbReference>
<evidence type="ECO:0000259" key="7">
    <source>
        <dbReference type="PROSITE" id="PS51379"/>
    </source>
</evidence>
<comment type="caution">
    <text evidence="8">The sequence shown here is derived from an EMBL/GenBank/DDBJ whole genome shotgun (WGS) entry which is preliminary data.</text>
</comment>
<evidence type="ECO:0000256" key="2">
    <source>
        <dbReference type="ARBA" id="ARBA00013529"/>
    </source>
</evidence>
<dbReference type="AlphaFoldDB" id="A0A328UFN3"/>
<evidence type="ECO:0000256" key="1">
    <source>
        <dbReference type="ARBA" id="ARBA00003532"/>
    </source>
</evidence>
<evidence type="ECO:0000313" key="8">
    <source>
        <dbReference type="EMBL" id="RAQ30416.1"/>
    </source>
</evidence>
<evidence type="ECO:0000256" key="6">
    <source>
        <dbReference type="ARBA" id="ARBA00023014"/>
    </source>
</evidence>
<dbReference type="PROSITE" id="PS00198">
    <property type="entry name" value="4FE4S_FER_1"/>
    <property type="match status" value="2"/>
</dbReference>
<feature type="domain" description="4Fe-4S ferredoxin-type" evidence="7">
    <location>
        <begin position="346"/>
        <end position="374"/>
    </location>
</feature>
<keyword evidence="5" id="KW-0408">Iron</keyword>
<accession>A0A328UFN3</accession>
<evidence type="ECO:0000256" key="4">
    <source>
        <dbReference type="ARBA" id="ARBA00022723"/>
    </source>
</evidence>
<sequence length="379" mass="41242">MSLENRVCINSCEEYDSRRIYAVIQEQFRQLNAAELVKPGMKAVIKPNLVLKSKPEAAVVTHPLVVAAVASCLQELGAEVLVAESPGGLYTPGALRSSYHACGYSDAAKSHGFALNEDCSSRELKTPGGAVSKTFEVIAPILDADLIVDVCKLKTHCMMGLSAAVKNMFGVVPGLMKPELHCRFPEKAPFAEMLVDLCCGVRPHLCVVDAITAMEGNGPSGGNPRFVGALLSARDPFYLDVLCAGLVGMKTADIPYLQAAHSRGLCPADIDGLEIIGENYRSFIAPDFVQPESKTSNFIEHLPRFLQPLAARLATPAPRIRAKDCVGCGKCAESCPQHTIKLENRRARIDYSHCIRCYCCHEMCPQHVIDIKRMPLFKL</sequence>
<keyword evidence="3" id="KW-0004">4Fe-4S</keyword>
<name>A0A328UFN3_9FIRM</name>
<dbReference type="PROSITE" id="PS51379">
    <property type="entry name" value="4FE4S_FER_2"/>
    <property type="match status" value="2"/>
</dbReference>
<dbReference type="RefSeq" id="WP_112331613.1">
    <property type="nucleotide sequence ID" value="NZ_QLYR01000001.1"/>
</dbReference>
<proteinExistence type="predicted"/>
<dbReference type="Pfam" id="PF04015">
    <property type="entry name" value="DUF362"/>
    <property type="match status" value="1"/>
</dbReference>
<dbReference type="GO" id="GO:0046872">
    <property type="term" value="F:metal ion binding"/>
    <property type="evidence" value="ECO:0007669"/>
    <property type="project" value="UniProtKB-KW"/>
</dbReference>